<dbReference type="Proteomes" id="UP000265520">
    <property type="component" value="Unassembled WGS sequence"/>
</dbReference>
<gene>
    <name evidence="7" type="ORF">A2U01_0022727</name>
</gene>
<dbReference type="Gene3D" id="2.40.330.10">
    <property type="entry name" value="DNA-binding pseudobarrel domain"/>
    <property type="match status" value="1"/>
</dbReference>
<evidence type="ECO:0000256" key="5">
    <source>
        <dbReference type="ARBA" id="ARBA00023242"/>
    </source>
</evidence>
<keyword evidence="2" id="KW-0805">Transcription regulation</keyword>
<evidence type="ECO:0000313" key="8">
    <source>
        <dbReference type="Proteomes" id="UP000265520"/>
    </source>
</evidence>
<evidence type="ECO:0000259" key="6">
    <source>
        <dbReference type="PROSITE" id="PS50863"/>
    </source>
</evidence>
<dbReference type="AlphaFoldDB" id="A0A392NR66"/>
<protein>
    <recommendedName>
        <fullName evidence="6">TF-B3 domain-containing protein</fullName>
    </recommendedName>
</protein>
<dbReference type="InterPro" id="IPR003340">
    <property type="entry name" value="B3_DNA-bd"/>
</dbReference>
<keyword evidence="4" id="KW-0804">Transcription</keyword>
<evidence type="ECO:0000313" key="7">
    <source>
        <dbReference type="EMBL" id="MCI01700.1"/>
    </source>
</evidence>
<dbReference type="InterPro" id="IPR015300">
    <property type="entry name" value="DNA-bd_pseudobarrel_sf"/>
</dbReference>
<dbReference type="EMBL" id="LXQA010046860">
    <property type="protein sequence ID" value="MCI01700.1"/>
    <property type="molecule type" value="Genomic_DNA"/>
</dbReference>
<feature type="domain" description="TF-B3" evidence="6">
    <location>
        <begin position="95"/>
        <end position="134"/>
    </location>
</feature>
<evidence type="ECO:0000256" key="2">
    <source>
        <dbReference type="ARBA" id="ARBA00023015"/>
    </source>
</evidence>
<reference evidence="7 8" key="1">
    <citation type="journal article" date="2018" name="Front. Plant Sci.">
        <title>Red Clover (Trifolium pratense) and Zigzag Clover (T. medium) - A Picture of Genomic Similarities and Differences.</title>
        <authorList>
            <person name="Dluhosova J."/>
            <person name="Istvanek J."/>
            <person name="Nedelnik J."/>
            <person name="Repkova J."/>
        </authorList>
    </citation>
    <scope>NUCLEOTIDE SEQUENCE [LARGE SCALE GENOMIC DNA]</scope>
    <source>
        <strain evidence="8">cv. 10/8</strain>
        <tissue evidence="7">Leaf</tissue>
    </source>
</reference>
<proteinExistence type="predicted"/>
<keyword evidence="3" id="KW-0238">DNA-binding</keyword>
<comment type="caution">
    <text evidence="7">The sequence shown here is derived from an EMBL/GenBank/DDBJ whole genome shotgun (WGS) entry which is preliminary data.</text>
</comment>
<evidence type="ECO:0000256" key="1">
    <source>
        <dbReference type="ARBA" id="ARBA00004123"/>
    </source>
</evidence>
<keyword evidence="8" id="KW-1185">Reference proteome</keyword>
<dbReference type="PROSITE" id="PS50863">
    <property type="entry name" value="B3"/>
    <property type="match status" value="1"/>
</dbReference>
<evidence type="ECO:0000256" key="4">
    <source>
        <dbReference type="ARBA" id="ARBA00023163"/>
    </source>
</evidence>
<dbReference type="GO" id="GO:0003677">
    <property type="term" value="F:DNA binding"/>
    <property type="evidence" value="ECO:0007669"/>
    <property type="project" value="UniProtKB-KW"/>
</dbReference>
<accession>A0A392NR66</accession>
<keyword evidence="5" id="KW-0539">Nucleus</keyword>
<dbReference type="GO" id="GO:0005634">
    <property type="term" value="C:nucleus"/>
    <property type="evidence" value="ECO:0007669"/>
    <property type="project" value="UniProtKB-SubCell"/>
</dbReference>
<dbReference type="SUPFAM" id="SSF101936">
    <property type="entry name" value="DNA-binding pseudobarrel domain"/>
    <property type="match status" value="1"/>
</dbReference>
<organism evidence="7 8">
    <name type="scientific">Trifolium medium</name>
    <dbReference type="NCBI Taxonomy" id="97028"/>
    <lineage>
        <taxon>Eukaryota</taxon>
        <taxon>Viridiplantae</taxon>
        <taxon>Streptophyta</taxon>
        <taxon>Embryophyta</taxon>
        <taxon>Tracheophyta</taxon>
        <taxon>Spermatophyta</taxon>
        <taxon>Magnoliopsida</taxon>
        <taxon>eudicotyledons</taxon>
        <taxon>Gunneridae</taxon>
        <taxon>Pentapetalae</taxon>
        <taxon>rosids</taxon>
        <taxon>fabids</taxon>
        <taxon>Fabales</taxon>
        <taxon>Fabaceae</taxon>
        <taxon>Papilionoideae</taxon>
        <taxon>50 kb inversion clade</taxon>
        <taxon>NPAAA clade</taxon>
        <taxon>Hologalegina</taxon>
        <taxon>IRL clade</taxon>
        <taxon>Trifolieae</taxon>
        <taxon>Trifolium</taxon>
    </lineage>
</organism>
<sequence length="140" mass="16567">MYYSDGSVDNWSNVSDASNVVMHEFVDDRFYGWKLKVTKAYEDKSNLQVMHFPANTSKYIIKGRKFVFIETPHKLNGIKCTVTRAIRKRKIKEKYLTEGWYDWVRANDLKEGDELRFQMDLDPSVVQVQIVRGKKHKSRK</sequence>
<comment type="subcellular location">
    <subcellularLocation>
        <location evidence="1">Nucleus</location>
    </subcellularLocation>
</comment>
<evidence type="ECO:0000256" key="3">
    <source>
        <dbReference type="ARBA" id="ARBA00023125"/>
    </source>
</evidence>
<name>A0A392NR66_9FABA</name>